<proteinExistence type="inferred from homology"/>
<keyword evidence="8" id="KW-1185">Reference proteome</keyword>
<comment type="similarity">
    <text evidence="5">Belongs to the class-II pyridoxal-phosphate-dependent aminotransferase family. MalY/PatB cystathionine beta-lyase subfamily.</text>
</comment>
<organism evidence="7 8">
    <name type="scientific">Campylobacter suis</name>
    <dbReference type="NCBI Taxonomy" id="2790657"/>
    <lineage>
        <taxon>Bacteria</taxon>
        <taxon>Pseudomonadati</taxon>
        <taxon>Campylobacterota</taxon>
        <taxon>Epsilonproteobacteria</taxon>
        <taxon>Campylobacterales</taxon>
        <taxon>Campylobacteraceae</taxon>
        <taxon>Campylobacter</taxon>
    </lineage>
</organism>
<feature type="domain" description="Aminotransferase class I/classII large" evidence="6">
    <location>
        <begin position="60"/>
        <end position="376"/>
    </location>
</feature>
<dbReference type="InterPro" id="IPR015422">
    <property type="entry name" value="PyrdxlP-dep_Trfase_small"/>
</dbReference>
<evidence type="ECO:0000313" key="7">
    <source>
        <dbReference type="EMBL" id="CAD7286172.1"/>
    </source>
</evidence>
<dbReference type="CDD" id="cd00609">
    <property type="entry name" value="AAT_like"/>
    <property type="match status" value="1"/>
</dbReference>
<keyword evidence="4 7" id="KW-0456">Lyase</keyword>
<evidence type="ECO:0000256" key="4">
    <source>
        <dbReference type="ARBA" id="ARBA00023239"/>
    </source>
</evidence>
<dbReference type="Gene3D" id="3.90.1150.10">
    <property type="entry name" value="Aspartate Aminotransferase, domain 1"/>
    <property type="match status" value="1"/>
</dbReference>
<dbReference type="Gene3D" id="3.40.640.10">
    <property type="entry name" value="Type I PLP-dependent aspartate aminotransferase-like (Major domain)"/>
    <property type="match status" value="1"/>
</dbReference>
<dbReference type="Proteomes" id="UP000789359">
    <property type="component" value="Unassembled WGS sequence"/>
</dbReference>
<dbReference type="GO" id="GO:0047804">
    <property type="term" value="F:cysteine-S-conjugate beta-lyase activity"/>
    <property type="evidence" value="ECO:0007669"/>
    <property type="project" value="UniProtKB-EC"/>
</dbReference>
<dbReference type="SUPFAM" id="SSF53383">
    <property type="entry name" value="PLP-dependent transferases"/>
    <property type="match status" value="1"/>
</dbReference>
<evidence type="ECO:0000256" key="2">
    <source>
        <dbReference type="ARBA" id="ARBA00012224"/>
    </source>
</evidence>
<protein>
    <recommendedName>
        <fullName evidence="2">cysteine-S-conjugate beta-lyase</fullName>
        <ecNumber evidence="2">4.4.1.13</ecNumber>
    </recommendedName>
</protein>
<dbReference type="EMBL" id="CAJHOE010000001">
    <property type="protein sequence ID" value="CAD7286172.1"/>
    <property type="molecule type" value="Genomic_DNA"/>
</dbReference>
<dbReference type="NCBIfam" id="TIGR04350">
    <property type="entry name" value="C_S_lyase_PatB"/>
    <property type="match status" value="1"/>
</dbReference>
<dbReference type="PANTHER" id="PTHR43525">
    <property type="entry name" value="PROTEIN MALY"/>
    <property type="match status" value="1"/>
</dbReference>
<dbReference type="InterPro" id="IPR004839">
    <property type="entry name" value="Aminotransferase_I/II_large"/>
</dbReference>
<comment type="caution">
    <text evidence="7">The sequence shown here is derived from an EMBL/GenBank/DDBJ whole genome shotgun (WGS) entry which is preliminary data.</text>
</comment>
<dbReference type="RefSeq" id="WP_230055824.1">
    <property type="nucleotide sequence ID" value="NZ_CAJHOE010000001.1"/>
</dbReference>
<dbReference type="InterPro" id="IPR015424">
    <property type="entry name" value="PyrdxlP-dep_Trfase"/>
</dbReference>
<dbReference type="InterPro" id="IPR015421">
    <property type="entry name" value="PyrdxlP-dep_Trfase_major"/>
</dbReference>
<dbReference type="InterPro" id="IPR027619">
    <property type="entry name" value="C-S_lyase_PatB-like"/>
</dbReference>
<evidence type="ECO:0000256" key="1">
    <source>
        <dbReference type="ARBA" id="ARBA00001933"/>
    </source>
</evidence>
<dbReference type="PANTHER" id="PTHR43525:SF1">
    <property type="entry name" value="PROTEIN MALY"/>
    <property type="match status" value="1"/>
</dbReference>
<name>A0ABM8Q055_9BACT</name>
<dbReference type="Pfam" id="PF00155">
    <property type="entry name" value="Aminotran_1_2"/>
    <property type="match status" value="1"/>
</dbReference>
<evidence type="ECO:0000313" key="8">
    <source>
        <dbReference type="Proteomes" id="UP000789359"/>
    </source>
</evidence>
<dbReference type="EC" id="4.4.1.13" evidence="2"/>
<gene>
    <name evidence="7" type="primary">patB</name>
    <name evidence="7" type="ORF">LMG8286_00003</name>
</gene>
<comment type="cofactor">
    <cofactor evidence="1">
        <name>pyridoxal 5'-phosphate</name>
        <dbReference type="ChEBI" id="CHEBI:597326"/>
    </cofactor>
</comment>
<evidence type="ECO:0000259" key="6">
    <source>
        <dbReference type="Pfam" id="PF00155"/>
    </source>
</evidence>
<accession>A0ABM8Q055</accession>
<evidence type="ECO:0000256" key="3">
    <source>
        <dbReference type="ARBA" id="ARBA00022898"/>
    </source>
</evidence>
<evidence type="ECO:0000256" key="5">
    <source>
        <dbReference type="ARBA" id="ARBA00037974"/>
    </source>
</evidence>
<dbReference type="InterPro" id="IPR051798">
    <property type="entry name" value="Class-II_PLP-Dep_Aminotrans"/>
</dbReference>
<keyword evidence="3" id="KW-0663">Pyridoxal phosphate</keyword>
<sequence length="390" mass="44205">MINFDEIVDRSNTNSSKYSCEPDVLPMWVADMDFRAPQPILDALQSRLENAILGYTRTPKEWASVQKEWWSRRHKAEFDERDFIFCTGVIPALSTSVRRFTSPGDSVLVQTPVYHVFFNCIKNNGRNVLANELIYENGEYKIDFNDLESKLAQPLTTLFIFCNPHNPVGKIWSKDELAKIGELCKKHGVIVVSDEIHCDLTDPKKHYTPFATASEICKNLSITCVAPTKTFNIAGIQTASVIVPNENLHQKMVAAINYDEVGEGNAFAALATITAYTKCDEWLEQLRAYIFENKRIVSEFLQNENLGITLVKSEATYLLWLDCSQICENSTNLQRFLLVNAKLWLNDGNIYRPNGSFLRMNIACPKATLLEGLKRLKAGILAFNKTKNTI</sequence>
<reference evidence="7 8" key="1">
    <citation type="submission" date="2020-11" db="EMBL/GenBank/DDBJ databases">
        <authorList>
            <person name="Peeters C."/>
        </authorList>
    </citation>
    <scope>NUCLEOTIDE SEQUENCE [LARGE SCALE GENOMIC DNA]</scope>
    <source>
        <strain evidence="7 8">LMG 8286</strain>
    </source>
</reference>